<proteinExistence type="predicted"/>
<dbReference type="PANTHER" id="PTHR13260">
    <property type="entry name" value="ANAPHASE PROMOTING COMPLEX SUBUNIT 4 APC4"/>
    <property type="match status" value="1"/>
</dbReference>
<dbReference type="SUPFAM" id="SSF50978">
    <property type="entry name" value="WD40 repeat-like"/>
    <property type="match status" value="1"/>
</dbReference>
<evidence type="ECO:0000313" key="9">
    <source>
        <dbReference type="Proteomes" id="UP001590950"/>
    </source>
</evidence>
<dbReference type="InterPro" id="IPR024790">
    <property type="entry name" value="APC4_long_dom"/>
</dbReference>
<dbReference type="InterPro" id="IPR024789">
    <property type="entry name" value="APC4"/>
</dbReference>
<evidence type="ECO:0000256" key="1">
    <source>
        <dbReference type="ARBA" id="ARBA00016067"/>
    </source>
</evidence>
<protein>
    <recommendedName>
        <fullName evidence="1">Anaphase-promoting complex subunit 4</fullName>
    </recommendedName>
</protein>
<evidence type="ECO:0000259" key="6">
    <source>
        <dbReference type="Pfam" id="PF12894"/>
    </source>
</evidence>
<keyword evidence="9" id="KW-1185">Reference proteome</keyword>
<feature type="domain" description="Anaphase-promoting complex subunit 4-like WD40" evidence="6">
    <location>
        <begin position="19"/>
        <end position="112"/>
    </location>
</feature>
<name>A0ABR3ZZX6_9LECA</name>
<dbReference type="PANTHER" id="PTHR13260:SF0">
    <property type="entry name" value="ANAPHASE-PROMOTING COMPLEX SUBUNIT 4"/>
    <property type="match status" value="1"/>
</dbReference>
<sequence>MAEPLAQKVVQPAINPSHMAYCPTMDLIALATVDEHIHVYRLNGQKVFGVQSKQPSAKVEKIKWKPNGQVLAAAFDNHLLTLTNAQTGKVVHQVDCSAYSQSPICCLGWGVNFTDSTRVSQQINKLKGELSLDDLINQHPQTKSVESVPDLPLDLAYLDVEASLPKLSVLSSGGIEDDIFSSRASLDTLFQPLTPGTTDSADILAVGFEDGTIHLSIYDSFQIGSFSLQQVSRGFQRCRPLLHSSHPYSTTHSLLVSTTAGDDGELHVVPLDLRLLSNAGRYLSLLAAKSTQLHNVLRYIYQVQKQMYSDFKASQDLPRKFIANVEEALQEQTGCTWVQAAYHLVVTGNCYPEVKEWLVDQLAERGHKRWEKATTTGYENVRRLAHENLLPALERFTVIVSRLRGLSKFQVSKVMLGLSTQDLDSILDTVYCLQLVGHRILIASGLELRQFQAFSAWLRQEIDNQSTDAGNTDSPEKDTNVDHASTLEYIQGAMTQSELTRFFDLEGDSAHSLRWDLKAEERSLFELYKRELKVESKEGTTMKRLPALDALLNHLNDQCSAIFSSITETQKRNVRFASPTFLGVGMPACMDMRMLIEHSQKIGKFVTYVILGPSSKQREVRVYRIAFGIENGMSSTDVVEIASIRTAAMEVKDVKFIDDDELMLAVSDKTSSRLIRIPYRKISNELSGLHYGVAKDHSGTKASDESGRIDGMPSIDLSDRESLDAHTWQGLRAGVAWTPKKMEINGRKGRRVICVLAQDLLHYRIYDLDSSTETQATGTERSDEIMS</sequence>
<evidence type="ECO:0000256" key="4">
    <source>
        <dbReference type="ARBA" id="ARBA00022786"/>
    </source>
</evidence>
<gene>
    <name evidence="8" type="ORF">N7G274_008624</name>
</gene>
<accession>A0ABR3ZZX6</accession>
<dbReference type="InterPro" id="IPR015943">
    <property type="entry name" value="WD40/YVTN_repeat-like_dom_sf"/>
</dbReference>
<organism evidence="8 9">
    <name type="scientific">Stereocaulon virgatum</name>
    <dbReference type="NCBI Taxonomy" id="373712"/>
    <lineage>
        <taxon>Eukaryota</taxon>
        <taxon>Fungi</taxon>
        <taxon>Dikarya</taxon>
        <taxon>Ascomycota</taxon>
        <taxon>Pezizomycotina</taxon>
        <taxon>Lecanoromycetes</taxon>
        <taxon>OSLEUM clade</taxon>
        <taxon>Lecanoromycetidae</taxon>
        <taxon>Lecanorales</taxon>
        <taxon>Lecanorineae</taxon>
        <taxon>Stereocaulaceae</taxon>
        <taxon>Stereocaulon</taxon>
    </lineage>
</organism>
<dbReference type="Pfam" id="PF12896">
    <property type="entry name" value="ANAPC4"/>
    <property type="match status" value="1"/>
</dbReference>
<evidence type="ECO:0000256" key="3">
    <source>
        <dbReference type="ARBA" id="ARBA00022776"/>
    </source>
</evidence>
<dbReference type="Gene3D" id="2.130.10.10">
    <property type="entry name" value="YVTN repeat-like/Quinoprotein amine dehydrogenase"/>
    <property type="match status" value="1"/>
</dbReference>
<keyword evidence="3" id="KW-0498">Mitosis</keyword>
<evidence type="ECO:0000256" key="2">
    <source>
        <dbReference type="ARBA" id="ARBA00022618"/>
    </source>
</evidence>
<feature type="domain" description="Anaphase-promoting complex subunit 4 long" evidence="7">
    <location>
        <begin position="267"/>
        <end position="467"/>
    </location>
</feature>
<keyword evidence="4" id="KW-0833">Ubl conjugation pathway</keyword>
<dbReference type="Proteomes" id="UP001590950">
    <property type="component" value="Unassembled WGS sequence"/>
</dbReference>
<comment type="caution">
    <text evidence="8">The sequence shown here is derived from an EMBL/GenBank/DDBJ whole genome shotgun (WGS) entry which is preliminary data.</text>
</comment>
<dbReference type="InterPro" id="IPR036322">
    <property type="entry name" value="WD40_repeat_dom_sf"/>
</dbReference>
<evidence type="ECO:0000256" key="5">
    <source>
        <dbReference type="ARBA" id="ARBA00023306"/>
    </source>
</evidence>
<dbReference type="EMBL" id="JBEFKJ010000031">
    <property type="protein sequence ID" value="KAL2038576.1"/>
    <property type="molecule type" value="Genomic_DNA"/>
</dbReference>
<keyword evidence="2" id="KW-0132">Cell division</keyword>
<evidence type="ECO:0000259" key="7">
    <source>
        <dbReference type="Pfam" id="PF12896"/>
    </source>
</evidence>
<evidence type="ECO:0000313" key="8">
    <source>
        <dbReference type="EMBL" id="KAL2038576.1"/>
    </source>
</evidence>
<reference evidence="8 9" key="1">
    <citation type="submission" date="2024-09" db="EMBL/GenBank/DDBJ databases">
        <title>Rethinking Asexuality: The Enigmatic Case of Functional Sexual Genes in Lepraria (Stereocaulaceae).</title>
        <authorList>
            <person name="Doellman M."/>
            <person name="Sun Y."/>
            <person name="Barcenas-Pena A."/>
            <person name="Lumbsch H.T."/>
            <person name="Grewe F."/>
        </authorList>
    </citation>
    <scope>NUCLEOTIDE SEQUENCE [LARGE SCALE GENOMIC DNA]</scope>
    <source>
        <strain evidence="8 9">Mercado 3170</strain>
    </source>
</reference>
<keyword evidence="5" id="KW-0131">Cell cycle</keyword>
<dbReference type="InterPro" id="IPR024977">
    <property type="entry name" value="Apc4-like_WD40_dom"/>
</dbReference>
<dbReference type="Pfam" id="PF12894">
    <property type="entry name" value="ANAPC4_WD40"/>
    <property type="match status" value="1"/>
</dbReference>